<gene>
    <name evidence="2" type="ORF">ENH89_20260</name>
</gene>
<comment type="caution">
    <text evidence="2">The sequence shown here is derived from an EMBL/GenBank/DDBJ whole genome shotgun (WGS) entry which is preliminary data.</text>
</comment>
<evidence type="ECO:0000313" key="3">
    <source>
        <dbReference type="Proteomes" id="UP000885680"/>
    </source>
</evidence>
<dbReference type="AlphaFoldDB" id="A0A9C9NJS3"/>
<evidence type="ECO:0000259" key="1">
    <source>
        <dbReference type="PROSITE" id="PS50943"/>
    </source>
</evidence>
<organism evidence="2 3">
    <name type="scientific">Aurantimonas coralicida</name>
    <dbReference type="NCBI Taxonomy" id="182270"/>
    <lineage>
        <taxon>Bacteria</taxon>
        <taxon>Pseudomonadati</taxon>
        <taxon>Pseudomonadota</taxon>
        <taxon>Alphaproteobacteria</taxon>
        <taxon>Hyphomicrobiales</taxon>
        <taxon>Aurantimonadaceae</taxon>
        <taxon>Aurantimonas</taxon>
    </lineage>
</organism>
<reference evidence="2" key="1">
    <citation type="journal article" date="2020" name="mSystems">
        <title>Genome- and Community-Level Interaction Insights into Carbon Utilization and Element Cycling Functions of Hydrothermarchaeota in Hydrothermal Sediment.</title>
        <authorList>
            <person name="Zhou Z."/>
            <person name="Liu Y."/>
            <person name="Xu W."/>
            <person name="Pan J."/>
            <person name="Luo Z.H."/>
            <person name="Li M."/>
        </authorList>
    </citation>
    <scope>NUCLEOTIDE SEQUENCE</scope>
    <source>
        <strain evidence="2">HyVt-347</strain>
    </source>
</reference>
<protein>
    <submittedName>
        <fullName evidence="2">XRE family transcriptional regulator</fullName>
    </submittedName>
</protein>
<dbReference type="SUPFAM" id="SSF47413">
    <property type="entry name" value="lambda repressor-like DNA-binding domains"/>
    <property type="match status" value="1"/>
</dbReference>
<dbReference type="PROSITE" id="PS50943">
    <property type="entry name" value="HTH_CROC1"/>
    <property type="match status" value="1"/>
</dbReference>
<name>A0A9C9NJS3_9HYPH</name>
<dbReference type="GO" id="GO:0003677">
    <property type="term" value="F:DNA binding"/>
    <property type="evidence" value="ECO:0007669"/>
    <property type="project" value="InterPro"/>
</dbReference>
<dbReference type="InterPro" id="IPR001387">
    <property type="entry name" value="Cro/C1-type_HTH"/>
</dbReference>
<evidence type="ECO:0000313" key="2">
    <source>
        <dbReference type="EMBL" id="HEU02605.1"/>
    </source>
</evidence>
<feature type="domain" description="HTH cro/C1-type" evidence="1">
    <location>
        <begin position="10"/>
        <end position="60"/>
    </location>
</feature>
<dbReference type="Proteomes" id="UP000885680">
    <property type="component" value="Unassembled WGS sequence"/>
</dbReference>
<dbReference type="Gene3D" id="1.10.260.40">
    <property type="entry name" value="lambda repressor-like DNA-binding domains"/>
    <property type="match status" value="1"/>
</dbReference>
<dbReference type="EMBL" id="DRGN01000287">
    <property type="protein sequence ID" value="HEU02605.1"/>
    <property type="molecule type" value="Genomic_DNA"/>
</dbReference>
<accession>A0A9C9NJS3</accession>
<dbReference type="InterPro" id="IPR010982">
    <property type="entry name" value="Lambda_DNA-bd_dom_sf"/>
</dbReference>
<sequence>MTPSQCRAGRAILDMKQPALAAAAGLGLSTVVDFERSRRSVSAEAISAIRSALETAGVEFIAENGGGAGVRLR</sequence>
<proteinExistence type="predicted"/>